<dbReference type="InterPro" id="IPR036397">
    <property type="entry name" value="RNaseH_sf"/>
</dbReference>
<dbReference type="InterPro" id="IPR012337">
    <property type="entry name" value="RNaseH-like_sf"/>
</dbReference>
<feature type="region of interest" description="Disordered" evidence="1">
    <location>
        <begin position="181"/>
        <end position="234"/>
    </location>
</feature>
<dbReference type="CDD" id="cd09272">
    <property type="entry name" value="RNase_HI_RT_Ty1"/>
    <property type="match status" value="1"/>
</dbReference>
<accession>A0A2G8L934</accession>
<feature type="non-terminal residue" evidence="4">
    <location>
        <position position="689"/>
    </location>
</feature>
<comment type="caution">
    <text evidence="4">The sequence shown here is derived from an EMBL/GenBank/DDBJ whole genome shotgun (WGS) entry which is preliminary data.</text>
</comment>
<evidence type="ECO:0000256" key="1">
    <source>
        <dbReference type="SAM" id="MobiDB-lite"/>
    </source>
</evidence>
<dbReference type="InterPro" id="IPR043502">
    <property type="entry name" value="DNA/RNA_pol_sf"/>
</dbReference>
<sequence length="689" mass="78590">MKIKGEVDKSTFDCDTCTQGKFVNSRSRKLDAKATTPLELVHTDLAGPINPVAKDGFKYAATFTDDYSGAIFVYFIRNKGDTALVLEKFLADCAPYGKVKCIRCYAYKHDPKKLDSRCEKGIFVGYDKNSPAYLVYHANSGKVSKNRLVKFCKKRGIEKQTQTDVLDDEVELFPQQYTCGESSGDAHVPENNNGSKTNVSQREITRESLKESGSEENHSERSKGDVSQGRYYPKRERKSPKYLDEYVSHVEDGDSIMTGIDYCYKVCGIPQTYKEAVNSPYISTWKNAMEEELNSLRENDTFEITTLPEGKHPVGGKWVYAIKEDFEGTRRFKARYVAKGYNQVKGIDYKETFAPTANITSIRILMQLVVQNDLIVHQMDVKTAYLHAPIAEEIYLEQPEGFEVLSDTGEKLVYKLKKSLYGLKQSGRNWNKVLHEYLVENDFVQNSSDHCVYKKQIKNDMIIVIIWVDDLIMAASDTHLLNQFKEVMQKKFRMKDLGKISYFLGIHFEQKEGEIKMSQDKYISKMLERFGMVNCKPRSTPCEQKLEYNSSEAVDPKNYREIVGSLIYAMTCTRPDLSWVVSRLSQHLSEPKAENMNTAKHVLRYLKGTIDHKLCFKKSSQPLRLLAYSDSDWASSVEDRRSTTGYCFSLTGDGPLVSWKSKKQPTVALSTCEAEYMALAATTQESLYL</sequence>
<dbReference type="EMBL" id="MRZV01000168">
    <property type="protein sequence ID" value="PIK56660.1"/>
    <property type="molecule type" value="Genomic_DNA"/>
</dbReference>
<dbReference type="STRING" id="307972.A0A2G8L934"/>
<evidence type="ECO:0000313" key="4">
    <source>
        <dbReference type="EMBL" id="PIK56660.1"/>
    </source>
</evidence>
<name>A0A2G8L934_STIJA</name>
<dbReference type="PANTHER" id="PTHR11439">
    <property type="entry name" value="GAG-POL-RELATED RETROTRANSPOSON"/>
    <property type="match status" value="1"/>
</dbReference>
<dbReference type="AlphaFoldDB" id="A0A2G8L934"/>
<dbReference type="GO" id="GO:0006259">
    <property type="term" value="P:DNA metabolic process"/>
    <property type="evidence" value="ECO:0007669"/>
    <property type="project" value="UniProtKB-ARBA"/>
</dbReference>
<feature type="compositionally biased region" description="Basic and acidic residues" evidence="1">
    <location>
        <begin position="203"/>
        <end position="224"/>
    </location>
</feature>
<dbReference type="Pfam" id="PF25597">
    <property type="entry name" value="SH3_retrovirus"/>
    <property type="match status" value="1"/>
</dbReference>
<feature type="domain" description="Reverse transcriptase Ty1/copia-type" evidence="2">
    <location>
        <begin position="299"/>
        <end position="543"/>
    </location>
</feature>
<evidence type="ECO:0000259" key="3">
    <source>
        <dbReference type="Pfam" id="PF25597"/>
    </source>
</evidence>
<dbReference type="GO" id="GO:0003676">
    <property type="term" value="F:nucleic acid binding"/>
    <property type="evidence" value="ECO:0007669"/>
    <property type="project" value="InterPro"/>
</dbReference>
<evidence type="ECO:0000313" key="5">
    <source>
        <dbReference type="Proteomes" id="UP000230750"/>
    </source>
</evidence>
<feature type="compositionally biased region" description="Polar residues" evidence="1">
    <location>
        <begin position="190"/>
        <end position="202"/>
    </location>
</feature>
<dbReference type="Proteomes" id="UP000230750">
    <property type="component" value="Unassembled WGS sequence"/>
</dbReference>
<dbReference type="InterPro" id="IPR013103">
    <property type="entry name" value="RVT_2"/>
</dbReference>
<evidence type="ECO:0000259" key="2">
    <source>
        <dbReference type="Pfam" id="PF07727"/>
    </source>
</evidence>
<dbReference type="InterPro" id="IPR057670">
    <property type="entry name" value="SH3_retrovirus"/>
</dbReference>
<feature type="domain" description="Retroviral polymerase SH3-like" evidence="3">
    <location>
        <begin position="104"/>
        <end position="161"/>
    </location>
</feature>
<protein>
    <submittedName>
        <fullName evidence="4">Uncharacterized protein</fullName>
    </submittedName>
</protein>
<dbReference type="SUPFAM" id="SSF53098">
    <property type="entry name" value="Ribonuclease H-like"/>
    <property type="match status" value="1"/>
</dbReference>
<dbReference type="PANTHER" id="PTHR11439:SF463">
    <property type="entry name" value="REVERSE TRANSCRIPTASE TY1_COPIA-TYPE DOMAIN-CONTAINING PROTEIN"/>
    <property type="match status" value="1"/>
</dbReference>
<dbReference type="Gene3D" id="3.30.420.10">
    <property type="entry name" value="Ribonuclease H-like superfamily/Ribonuclease H"/>
    <property type="match status" value="1"/>
</dbReference>
<organism evidence="4 5">
    <name type="scientific">Stichopus japonicus</name>
    <name type="common">Sea cucumber</name>
    <dbReference type="NCBI Taxonomy" id="307972"/>
    <lineage>
        <taxon>Eukaryota</taxon>
        <taxon>Metazoa</taxon>
        <taxon>Echinodermata</taxon>
        <taxon>Eleutherozoa</taxon>
        <taxon>Echinozoa</taxon>
        <taxon>Holothuroidea</taxon>
        <taxon>Aspidochirotacea</taxon>
        <taxon>Aspidochirotida</taxon>
        <taxon>Stichopodidae</taxon>
        <taxon>Apostichopus</taxon>
    </lineage>
</organism>
<dbReference type="Pfam" id="PF07727">
    <property type="entry name" value="RVT_2"/>
    <property type="match status" value="1"/>
</dbReference>
<keyword evidence="5" id="KW-1185">Reference proteome</keyword>
<dbReference type="OrthoDB" id="7614033at2759"/>
<gene>
    <name evidence="4" type="ORF">BSL78_06446</name>
</gene>
<dbReference type="SUPFAM" id="SSF56672">
    <property type="entry name" value="DNA/RNA polymerases"/>
    <property type="match status" value="1"/>
</dbReference>
<proteinExistence type="predicted"/>
<reference evidence="4 5" key="1">
    <citation type="journal article" date="2017" name="PLoS Biol.">
        <title>The sea cucumber genome provides insights into morphological evolution and visceral regeneration.</title>
        <authorList>
            <person name="Zhang X."/>
            <person name="Sun L."/>
            <person name="Yuan J."/>
            <person name="Sun Y."/>
            <person name="Gao Y."/>
            <person name="Zhang L."/>
            <person name="Li S."/>
            <person name="Dai H."/>
            <person name="Hamel J.F."/>
            <person name="Liu C."/>
            <person name="Yu Y."/>
            <person name="Liu S."/>
            <person name="Lin W."/>
            <person name="Guo K."/>
            <person name="Jin S."/>
            <person name="Xu P."/>
            <person name="Storey K.B."/>
            <person name="Huan P."/>
            <person name="Zhang T."/>
            <person name="Zhou Y."/>
            <person name="Zhang J."/>
            <person name="Lin C."/>
            <person name="Li X."/>
            <person name="Xing L."/>
            <person name="Huo D."/>
            <person name="Sun M."/>
            <person name="Wang L."/>
            <person name="Mercier A."/>
            <person name="Li F."/>
            <person name="Yang H."/>
            <person name="Xiang J."/>
        </authorList>
    </citation>
    <scope>NUCLEOTIDE SEQUENCE [LARGE SCALE GENOMIC DNA]</scope>
    <source>
        <strain evidence="4">Shaxun</strain>
        <tissue evidence="4">Muscle</tissue>
    </source>
</reference>